<dbReference type="EMBL" id="GEDC01017928">
    <property type="protein sequence ID" value="JAS19370.1"/>
    <property type="molecule type" value="Transcribed_RNA"/>
</dbReference>
<protein>
    <submittedName>
        <fullName evidence="1">Uncharacterized protein</fullName>
    </submittedName>
</protein>
<gene>
    <name evidence="1" type="ORF">g.1016</name>
</gene>
<feature type="non-terminal residue" evidence="1">
    <location>
        <position position="1"/>
    </location>
</feature>
<accession>A0A1B6D122</accession>
<organism evidence="1">
    <name type="scientific">Clastoptera arizonana</name>
    <name type="common">Arizona spittle bug</name>
    <dbReference type="NCBI Taxonomy" id="38151"/>
    <lineage>
        <taxon>Eukaryota</taxon>
        <taxon>Metazoa</taxon>
        <taxon>Ecdysozoa</taxon>
        <taxon>Arthropoda</taxon>
        <taxon>Hexapoda</taxon>
        <taxon>Insecta</taxon>
        <taxon>Pterygota</taxon>
        <taxon>Neoptera</taxon>
        <taxon>Paraneoptera</taxon>
        <taxon>Hemiptera</taxon>
        <taxon>Auchenorrhyncha</taxon>
        <taxon>Cercopoidea</taxon>
        <taxon>Clastopteridae</taxon>
        <taxon>Clastoptera</taxon>
    </lineage>
</organism>
<sequence length="125" mass="14279">ILFEFLYHVGYLTTNRGADGFEDSLRIPNEEVKHELTSVISRVYLKVYNFKPNLVSKFQNQIDSFRTDNHEAAMLCRTINDLFNSSTFNHNMETDFQTILYTFLLNKPGPAVVHAESDASEGLVG</sequence>
<evidence type="ECO:0000313" key="1">
    <source>
        <dbReference type="EMBL" id="JAS19370.1"/>
    </source>
</evidence>
<proteinExistence type="predicted"/>
<dbReference type="AlphaFoldDB" id="A0A1B6D122"/>
<name>A0A1B6D122_9HEMI</name>
<reference evidence="1" key="1">
    <citation type="submission" date="2015-12" db="EMBL/GenBank/DDBJ databases">
        <title>De novo transcriptome assembly of four potential Pierce s Disease insect vectors from Arizona vineyards.</title>
        <authorList>
            <person name="Tassone E.E."/>
        </authorList>
    </citation>
    <scope>NUCLEOTIDE SEQUENCE</scope>
</reference>
<feature type="non-terminal residue" evidence="1">
    <location>
        <position position="125"/>
    </location>
</feature>